<gene>
    <name evidence="5" type="ORF">OAUR00152_LOCUS11819</name>
</gene>
<dbReference type="AlphaFoldDB" id="A0A7S4IIT4"/>
<dbReference type="PROSITE" id="PS51375">
    <property type="entry name" value="PPR"/>
    <property type="match status" value="5"/>
</dbReference>
<dbReference type="GO" id="GO:0003729">
    <property type="term" value="F:mRNA binding"/>
    <property type="evidence" value="ECO:0007669"/>
    <property type="project" value="TreeGrafter"/>
</dbReference>
<dbReference type="InterPro" id="IPR011990">
    <property type="entry name" value="TPR-like_helical_dom_sf"/>
</dbReference>
<dbReference type="Pfam" id="PF17177">
    <property type="entry name" value="PPR_long"/>
    <property type="match status" value="1"/>
</dbReference>
<feature type="repeat" description="PPR" evidence="2">
    <location>
        <begin position="857"/>
        <end position="891"/>
    </location>
</feature>
<dbReference type="InterPro" id="IPR033443">
    <property type="entry name" value="PROP1-like_PPR_dom"/>
</dbReference>
<feature type="compositionally biased region" description="Basic residues" evidence="3">
    <location>
        <begin position="280"/>
        <end position="295"/>
    </location>
</feature>
<organism evidence="5">
    <name type="scientific">Odontella aurita</name>
    <dbReference type="NCBI Taxonomy" id="265563"/>
    <lineage>
        <taxon>Eukaryota</taxon>
        <taxon>Sar</taxon>
        <taxon>Stramenopiles</taxon>
        <taxon>Ochrophyta</taxon>
        <taxon>Bacillariophyta</taxon>
        <taxon>Mediophyceae</taxon>
        <taxon>Biddulphiophycidae</taxon>
        <taxon>Eupodiscales</taxon>
        <taxon>Odontellaceae</taxon>
        <taxon>Odontella</taxon>
    </lineage>
</organism>
<dbReference type="Pfam" id="PF01535">
    <property type="entry name" value="PPR"/>
    <property type="match status" value="4"/>
</dbReference>
<dbReference type="InterPro" id="IPR002885">
    <property type="entry name" value="PPR_rpt"/>
</dbReference>
<reference evidence="5" key="1">
    <citation type="submission" date="2021-01" db="EMBL/GenBank/DDBJ databases">
        <authorList>
            <person name="Corre E."/>
            <person name="Pelletier E."/>
            <person name="Niang G."/>
            <person name="Scheremetjew M."/>
            <person name="Finn R."/>
            <person name="Kale V."/>
            <person name="Holt S."/>
            <person name="Cochrane G."/>
            <person name="Meng A."/>
            <person name="Brown T."/>
            <person name="Cohen L."/>
        </authorList>
    </citation>
    <scope>NUCLEOTIDE SEQUENCE</scope>
    <source>
        <strain evidence="5">Isolate 1302-5</strain>
    </source>
</reference>
<feature type="region of interest" description="Disordered" evidence="3">
    <location>
        <begin position="974"/>
        <end position="999"/>
    </location>
</feature>
<feature type="repeat" description="PPR" evidence="2">
    <location>
        <begin position="463"/>
        <end position="497"/>
    </location>
</feature>
<feature type="repeat" description="PPR" evidence="2">
    <location>
        <begin position="796"/>
        <end position="830"/>
    </location>
</feature>
<name>A0A7S4IIT4_9STRA</name>
<feature type="repeat" description="PPR" evidence="2">
    <location>
        <begin position="674"/>
        <end position="704"/>
    </location>
</feature>
<evidence type="ECO:0000256" key="2">
    <source>
        <dbReference type="PROSITE-ProRule" id="PRU00708"/>
    </source>
</evidence>
<feature type="compositionally biased region" description="Basic and acidic residues" evidence="3">
    <location>
        <begin position="264"/>
        <end position="276"/>
    </location>
</feature>
<feature type="repeat" description="PPR" evidence="2">
    <location>
        <begin position="142"/>
        <end position="172"/>
    </location>
</feature>
<evidence type="ECO:0000256" key="1">
    <source>
        <dbReference type="ARBA" id="ARBA00022737"/>
    </source>
</evidence>
<protein>
    <recommendedName>
        <fullName evidence="4">PROP1-like PPR domain-containing protein</fullName>
    </recommendedName>
</protein>
<dbReference type="NCBIfam" id="TIGR00756">
    <property type="entry name" value="PPR"/>
    <property type="match status" value="3"/>
</dbReference>
<dbReference type="Pfam" id="PF13041">
    <property type="entry name" value="PPR_2"/>
    <property type="match status" value="1"/>
</dbReference>
<feature type="domain" description="PROP1-like PPR" evidence="4">
    <location>
        <begin position="83"/>
        <end position="246"/>
    </location>
</feature>
<feature type="region of interest" description="Disordered" evidence="3">
    <location>
        <begin position="824"/>
        <end position="847"/>
    </location>
</feature>
<dbReference type="Gene3D" id="1.25.40.10">
    <property type="entry name" value="Tetratricopeptide repeat domain"/>
    <property type="match status" value="6"/>
</dbReference>
<dbReference type="PANTHER" id="PTHR47938">
    <property type="entry name" value="RESPIRATORY COMPLEX I CHAPERONE (CIA84), PUTATIVE (AFU_ORTHOLOGUE AFUA_2G06020)-RELATED"/>
    <property type="match status" value="1"/>
</dbReference>
<accession>A0A7S4IIT4</accession>
<dbReference type="EMBL" id="HBKQ01017512">
    <property type="protein sequence ID" value="CAE2230690.1"/>
    <property type="molecule type" value="Transcribed_RNA"/>
</dbReference>
<evidence type="ECO:0000313" key="5">
    <source>
        <dbReference type="EMBL" id="CAE2230690.1"/>
    </source>
</evidence>
<evidence type="ECO:0000259" key="4">
    <source>
        <dbReference type="Pfam" id="PF17177"/>
    </source>
</evidence>
<dbReference type="Gene3D" id="3.30.1370.110">
    <property type="match status" value="1"/>
</dbReference>
<sequence>MMRTLRFFSASARSDPNDSNAGNGKGGGGGGGVFAYTAAIAALSSSSSQSWRSHAPRLLDEMDRLSILPSSYTFTALLLSVDDGPSALRVLDRARSYGPDAVEVDVHLYNAAIHACSRDAEKGWSTAVGLRDRMNDEGVDADGRTYASLMHACARGGQVRVALSLLEEMRRSPHLTPDAKVWGAALHACARAGEDTEAVRLMREMQTPNQGGDNVVRPNTLHYNALLAALAKKAGNAQLAMEVLEGMVNGTAMFAPPDQEEEEERRGDDDEKDQWQARRPQQHHHQHHHQHRRRAHPDLVTLNTVLAACAKSFDYASAQSLLDRLRNGDYLGHDDAPLRPDAISYNTVLSSCSDPSDAVALLREMRLSRRDRYSAVKPTAVSYTNAISCCKNSNPPDLDRALRLLEEARVGADGVKPNVFMYSAAIWTAERAGNCSVAERLLRDMTTAKGPRGEEEGWGCSPNVVSYDGVISCHAKRGNMDEAMALYDEMRTRGIVPTPVTYQKLAEATGRSNSTAEENISVLETIVSTMSPSERRSKTGGPVLASLVRSYGILRNYDDARRIYDAVQGPVDAPCLTSMLYACWRARPVAMWEDAALLLHSSDIVPDAVGPGRIDARALSYAVLACCREGQWEEATKLLDLYGKPALARSLYDDNGKGSGGGGGSGKSGGPVVSAGALNALISSCGRAGRPDVAVRTLNEMESRFEVKPDGGSYRGAIVACNQAEHERRRQRRRTRRREMARMEGGDYADDMWEEGWGGDQVGVAVEEEEEDEGLQWWECSLSLLRRMKEEGIVPDVQTYSSAISSCEAAGQWQRAIGILRSMSDESSSLSAPSSSGGDDDRREEEREGEGLIALPNLFCFNAAIAACEKGGAWLEAVELFERIRTDGSLRPNFVTVNSLLIALDRAGQRELADAVYREAVKDGVVKPWKMRRDVEEGGRMRRVMDLHQFSAPMAKIAVRAAIESLVNDAKENRDNDHNFFDDADSDSDSDSDPSATGDRDLVFIVGKGRGSEDGRPVLAPVVGEVLRREFGLASSTDVSNSGRLRVKREEISSYLDRITSDLNLIW</sequence>
<dbReference type="InterPro" id="IPR036063">
    <property type="entry name" value="Smr_dom_sf"/>
</dbReference>
<keyword evidence="1" id="KW-0677">Repeat</keyword>
<feature type="region of interest" description="Disordered" evidence="3">
    <location>
        <begin position="256"/>
        <end position="296"/>
    </location>
</feature>
<feature type="compositionally biased region" description="Low complexity" evidence="3">
    <location>
        <begin position="824"/>
        <end position="837"/>
    </location>
</feature>
<dbReference type="PANTHER" id="PTHR47938:SF35">
    <property type="entry name" value="PENTATRICOPEPTIDE REPEAT-CONTAINING PROTEIN 4, MITOCHONDRIAL-RELATED"/>
    <property type="match status" value="1"/>
</dbReference>
<proteinExistence type="predicted"/>
<feature type="compositionally biased region" description="Acidic residues" evidence="3">
    <location>
        <begin position="982"/>
        <end position="992"/>
    </location>
</feature>
<evidence type="ECO:0000256" key="3">
    <source>
        <dbReference type="SAM" id="MobiDB-lite"/>
    </source>
</evidence>